<evidence type="ECO:0000256" key="5">
    <source>
        <dbReference type="ARBA" id="ARBA00023012"/>
    </source>
</evidence>
<evidence type="ECO:0000256" key="2">
    <source>
        <dbReference type="ARBA" id="ARBA00012438"/>
    </source>
</evidence>
<dbReference type="Gene3D" id="3.30.450.40">
    <property type="match status" value="1"/>
</dbReference>
<dbReference type="InterPro" id="IPR050736">
    <property type="entry name" value="Sensor_HK_Regulatory"/>
</dbReference>
<evidence type="ECO:0000313" key="8">
    <source>
        <dbReference type="EMBL" id="RQG96642.1"/>
    </source>
</evidence>
<dbReference type="Proteomes" id="UP000282323">
    <property type="component" value="Unassembled WGS sequence"/>
</dbReference>
<dbReference type="SUPFAM" id="SSF55874">
    <property type="entry name" value="ATPase domain of HSP90 chaperone/DNA topoisomerase II/histidine kinase"/>
    <property type="match status" value="1"/>
</dbReference>
<dbReference type="GO" id="GO:0000155">
    <property type="term" value="F:phosphorelay sensor kinase activity"/>
    <property type="evidence" value="ECO:0007669"/>
    <property type="project" value="InterPro"/>
</dbReference>
<dbReference type="InterPro" id="IPR013656">
    <property type="entry name" value="PAS_4"/>
</dbReference>
<sequence length="661" mass="71291">MTSSSRIICVGTDDRTTETLSIALDEYEVILADDIAVEDATAVECVVVDAGGMAALEKRLSSIGGRDFSSPVVAFANREWSPVVRDLFAAGATDVVRREPTPNDDDVHLLARRVSRAVSESSAYSERETSSGHSEWLETGERLERLRNLGSELGDAESRAVVYDLLVEGADTVFSFDACTIADGDGDRIAVRAARGTDLQLDAEPLEADAGIVGRTIAEGRTITVDDVREVNWARPTVDSYRAVLSVPLGDTAAFQLISTTAAAYDETDTWLAELLCTIAEHAVGRTASKAVLTAERDWFEALFENIPDAAIQYVVDEDTLRIKDANAAFVRLFGYEPNDAVGESVLDLIVPSGVEAPVEASLESARSAERFEEEVRRSTVDGQQPFLLRSVPVSTDGADRRGYLIYTDIRIQKRRERQLQRKNERLDEFASLVSHDLRNPLSIAIGNAELALERESLEPLTIISEELERMERMIEELLSLARQGDVVGDPSPVDLGVAAEEAWTHVQTANARLHVGDLPTVDGDRSRIEELLENCYRNAIEHGGTDVSVTVGPIDRESVGSDASPLGESGGVPSDEIVGFVVEDDGPGFPAGHVDEVLEYGFTTDDDGTGFGLAIVDEIAAAHGWSVVTANGSTGGARLEFQFGGHPAVDPVGSTQEGSR</sequence>
<dbReference type="PANTHER" id="PTHR43711:SF1">
    <property type="entry name" value="HISTIDINE KINASE 1"/>
    <property type="match status" value="1"/>
</dbReference>
<dbReference type="SMART" id="SM00091">
    <property type="entry name" value="PAS"/>
    <property type="match status" value="1"/>
</dbReference>
<comment type="caution">
    <text evidence="8">The sequence shown here is derived from an EMBL/GenBank/DDBJ whole genome shotgun (WGS) entry which is preliminary data.</text>
</comment>
<gene>
    <name evidence="8" type="ORF">EA473_05920</name>
</gene>
<dbReference type="SUPFAM" id="SSF47384">
    <property type="entry name" value="Homodimeric domain of signal transducing histidine kinase"/>
    <property type="match status" value="1"/>
</dbReference>
<dbReference type="EMBL" id="REGA01000003">
    <property type="protein sequence ID" value="RQG96642.1"/>
    <property type="molecule type" value="Genomic_DNA"/>
</dbReference>
<dbReference type="InterPro" id="IPR000014">
    <property type="entry name" value="PAS"/>
</dbReference>
<dbReference type="InterPro" id="IPR003594">
    <property type="entry name" value="HATPase_dom"/>
</dbReference>
<dbReference type="SUPFAM" id="SSF55781">
    <property type="entry name" value="GAF domain-like"/>
    <property type="match status" value="1"/>
</dbReference>
<dbReference type="InterPro" id="IPR003661">
    <property type="entry name" value="HisK_dim/P_dom"/>
</dbReference>
<dbReference type="InterPro" id="IPR035965">
    <property type="entry name" value="PAS-like_dom_sf"/>
</dbReference>
<dbReference type="Pfam" id="PF00512">
    <property type="entry name" value="HisKA"/>
    <property type="match status" value="1"/>
</dbReference>
<evidence type="ECO:0000256" key="1">
    <source>
        <dbReference type="ARBA" id="ARBA00000085"/>
    </source>
</evidence>
<name>A0A3N6NCZ5_NATCH</name>
<accession>A0A3N6NCZ5</accession>
<dbReference type="InterPro" id="IPR029016">
    <property type="entry name" value="GAF-like_dom_sf"/>
</dbReference>
<dbReference type="Pfam" id="PF08448">
    <property type="entry name" value="PAS_4"/>
    <property type="match status" value="1"/>
</dbReference>
<reference evidence="8 9" key="1">
    <citation type="submission" date="2018-10" db="EMBL/GenBank/DDBJ databases">
        <title>Natrarchaeobius chitinivorans gen. nov., sp. nov., and Natrarchaeobius haloalkaliphilus sp. nov., alkaliphilic, chitin-utilizing haloarchaea from hypersaline alkaline lakes.</title>
        <authorList>
            <person name="Sorokin D.Y."/>
            <person name="Elcheninov A.G."/>
            <person name="Kostrikina N.A."/>
            <person name="Bale N.J."/>
            <person name="Sinninghe Damste J.S."/>
            <person name="Khijniak T.V."/>
            <person name="Kublanov I.V."/>
            <person name="Toshchakov S.V."/>
        </authorList>
    </citation>
    <scope>NUCLEOTIDE SEQUENCE [LARGE SCALE GENOMIC DNA]</scope>
    <source>
        <strain evidence="8 9">AArcht4T</strain>
    </source>
</reference>
<dbReference type="Pfam" id="PF13185">
    <property type="entry name" value="GAF_2"/>
    <property type="match status" value="1"/>
</dbReference>
<dbReference type="PROSITE" id="PS50112">
    <property type="entry name" value="PAS"/>
    <property type="match status" value="1"/>
</dbReference>
<dbReference type="AlphaFoldDB" id="A0A3N6NCZ5"/>
<dbReference type="PROSITE" id="PS50109">
    <property type="entry name" value="HIS_KIN"/>
    <property type="match status" value="1"/>
</dbReference>
<protein>
    <recommendedName>
        <fullName evidence="2">histidine kinase</fullName>
        <ecNumber evidence="2">2.7.13.3</ecNumber>
    </recommendedName>
</protein>
<dbReference type="CDD" id="cd00082">
    <property type="entry name" value="HisKA"/>
    <property type="match status" value="1"/>
</dbReference>
<dbReference type="NCBIfam" id="TIGR00229">
    <property type="entry name" value="sensory_box"/>
    <property type="match status" value="1"/>
</dbReference>
<dbReference type="OrthoDB" id="8127at2157"/>
<evidence type="ECO:0000256" key="3">
    <source>
        <dbReference type="ARBA" id="ARBA00022679"/>
    </source>
</evidence>
<keyword evidence="9" id="KW-1185">Reference proteome</keyword>
<dbReference type="Pfam" id="PF02518">
    <property type="entry name" value="HATPase_c"/>
    <property type="match status" value="1"/>
</dbReference>
<evidence type="ECO:0000259" key="6">
    <source>
        <dbReference type="PROSITE" id="PS50109"/>
    </source>
</evidence>
<dbReference type="SMART" id="SM00387">
    <property type="entry name" value="HATPase_c"/>
    <property type="match status" value="1"/>
</dbReference>
<dbReference type="Gene3D" id="1.10.287.130">
    <property type="match status" value="1"/>
</dbReference>
<organism evidence="8 9">
    <name type="scientific">Natrarchaeobius chitinivorans</name>
    <dbReference type="NCBI Taxonomy" id="1679083"/>
    <lineage>
        <taxon>Archaea</taxon>
        <taxon>Methanobacteriati</taxon>
        <taxon>Methanobacteriota</taxon>
        <taxon>Stenosarchaea group</taxon>
        <taxon>Halobacteria</taxon>
        <taxon>Halobacteriales</taxon>
        <taxon>Natrialbaceae</taxon>
        <taxon>Natrarchaeobius</taxon>
    </lineage>
</organism>
<dbReference type="CDD" id="cd00130">
    <property type="entry name" value="PAS"/>
    <property type="match status" value="1"/>
</dbReference>
<keyword evidence="5" id="KW-0902">Two-component regulatory system</keyword>
<dbReference type="SUPFAM" id="SSF55785">
    <property type="entry name" value="PYP-like sensor domain (PAS domain)"/>
    <property type="match status" value="1"/>
</dbReference>
<evidence type="ECO:0000313" key="9">
    <source>
        <dbReference type="Proteomes" id="UP000282323"/>
    </source>
</evidence>
<keyword evidence="4" id="KW-0418">Kinase</keyword>
<dbReference type="InterPro" id="IPR005467">
    <property type="entry name" value="His_kinase_dom"/>
</dbReference>
<dbReference type="InterPro" id="IPR003018">
    <property type="entry name" value="GAF"/>
</dbReference>
<feature type="domain" description="PAS" evidence="7">
    <location>
        <begin position="314"/>
        <end position="370"/>
    </location>
</feature>
<dbReference type="SMART" id="SM00388">
    <property type="entry name" value="HisKA"/>
    <property type="match status" value="1"/>
</dbReference>
<keyword evidence="3" id="KW-0808">Transferase</keyword>
<comment type="catalytic activity">
    <reaction evidence="1">
        <text>ATP + protein L-histidine = ADP + protein N-phospho-L-histidine.</text>
        <dbReference type="EC" id="2.7.13.3"/>
    </reaction>
</comment>
<evidence type="ECO:0000259" key="7">
    <source>
        <dbReference type="PROSITE" id="PS50112"/>
    </source>
</evidence>
<dbReference type="RefSeq" id="WP_124194716.1">
    <property type="nucleotide sequence ID" value="NZ_REGA01000003.1"/>
</dbReference>
<feature type="domain" description="Histidine kinase" evidence="6">
    <location>
        <begin position="433"/>
        <end position="648"/>
    </location>
</feature>
<dbReference type="Gene3D" id="3.30.450.20">
    <property type="entry name" value="PAS domain"/>
    <property type="match status" value="1"/>
</dbReference>
<dbReference type="EC" id="2.7.13.3" evidence="2"/>
<dbReference type="InterPro" id="IPR036097">
    <property type="entry name" value="HisK_dim/P_sf"/>
</dbReference>
<dbReference type="InterPro" id="IPR036890">
    <property type="entry name" value="HATPase_C_sf"/>
</dbReference>
<proteinExistence type="predicted"/>
<evidence type="ECO:0000256" key="4">
    <source>
        <dbReference type="ARBA" id="ARBA00022777"/>
    </source>
</evidence>
<dbReference type="PANTHER" id="PTHR43711">
    <property type="entry name" value="TWO-COMPONENT HISTIDINE KINASE"/>
    <property type="match status" value="1"/>
</dbReference>
<dbReference type="Gene3D" id="3.30.565.10">
    <property type="entry name" value="Histidine kinase-like ATPase, C-terminal domain"/>
    <property type="match status" value="1"/>
</dbReference>